<name>A0A401UKY1_9CLOT</name>
<dbReference type="AlphaFoldDB" id="A0A401UKY1"/>
<dbReference type="Proteomes" id="UP000287872">
    <property type="component" value="Unassembled WGS sequence"/>
</dbReference>
<evidence type="ECO:0000256" key="1">
    <source>
        <dbReference type="SAM" id="MobiDB-lite"/>
    </source>
</evidence>
<feature type="compositionally biased region" description="Polar residues" evidence="1">
    <location>
        <begin position="102"/>
        <end position="128"/>
    </location>
</feature>
<sequence length="167" mass="17937">MEINKISQLVKTISNGEAQSTKGILGNDSTGDASSSFEALLNQIVNNSQNTTLNNAGTSIPNVNSKDNIVSGLDSISLQSQKTEQLQQMVMQQMMQIMTKQDTNSSSSIGTVESEDSSNSLFPSTNSNNDMSKLLQTIVQEQTNISTTNNNLDNSNQVNAILSNSNL</sequence>
<proteinExistence type="predicted"/>
<evidence type="ECO:0000313" key="3">
    <source>
        <dbReference type="Proteomes" id="UP000287872"/>
    </source>
</evidence>
<accession>A0A401UKY1</accession>
<reference evidence="2 3" key="1">
    <citation type="submission" date="2018-11" db="EMBL/GenBank/DDBJ databases">
        <title>Genome sequencing and assembly of Clostridium tagluense strain A121.</title>
        <authorList>
            <person name="Murakami T."/>
            <person name="Segawa T."/>
            <person name="Shcherbakova V.A."/>
            <person name="Mori H."/>
            <person name="Yoshimura Y."/>
        </authorList>
    </citation>
    <scope>NUCLEOTIDE SEQUENCE [LARGE SCALE GENOMIC DNA]</scope>
    <source>
        <strain evidence="2 3">A121</strain>
    </source>
</reference>
<keyword evidence="3" id="KW-1185">Reference proteome</keyword>
<dbReference type="RefSeq" id="WP_125000397.1">
    <property type="nucleotide sequence ID" value="NZ_BHYK01000008.1"/>
</dbReference>
<feature type="region of interest" description="Disordered" evidence="1">
    <location>
        <begin position="100"/>
        <end position="128"/>
    </location>
</feature>
<gene>
    <name evidence="2" type="ORF">Ctaglu_18330</name>
</gene>
<evidence type="ECO:0000313" key="2">
    <source>
        <dbReference type="EMBL" id="GCD10210.1"/>
    </source>
</evidence>
<organism evidence="2 3">
    <name type="scientific">Clostridium tagluense</name>
    <dbReference type="NCBI Taxonomy" id="360422"/>
    <lineage>
        <taxon>Bacteria</taxon>
        <taxon>Bacillati</taxon>
        <taxon>Bacillota</taxon>
        <taxon>Clostridia</taxon>
        <taxon>Eubacteriales</taxon>
        <taxon>Clostridiaceae</taxon>
        <taxon>Clostridium</taxon>
    </lineage>
</organism>
<comment type="caution">
    <text evidence="2">The sequence shown here is derived from an EMBL/GenBank/DDBJ whole genome shotgun (WGS) entry which is preliminary data.</text>
</comment>
<protein>
    <submittedName>
        <fullName evidence="2">Uncharacterized protein</fullName>
    </submittedName>
</protein>
<dbReference type="EMBL" id="BHYK01000008">
    <property type="protein sequence ID" value="GCD10210.1"/>
    <property type="molecule type" value="Genomic_DNA"/>
</dbReference>